<evidence type="ECO:0000256" key="2">
    <source>
        <dbReference type="ARBA" id="ARBA00023015"/>
    </source>
</evidence>
<dbReference type="PROSITE" id="PS50931">
    <property type="entry name" value="HTH_LYSR"/>
    <property type="match status" value="1"/>
</dbReference>
<dbReference type="RefSeq" id="WP_207674463.1">
    <property type="nucleotide sequence ID" value="NZ_JAFREM010000024.1"/>
</dbReference>
<evidence type="ECO:0000256" key="4">
    <source>
        <dbReference type="ARBA" id="ARBA00023155"/>
    </source>
</evidence>
<organism evidence="8 9">
    <name type="scientific">Candidatus Enterococcus moelleringii</name>
    <dbReference type="NCBI Taxonomy" id="2815325"/>
    <lineage>
        <taxon>Bacteria</taxon>
        <taxon>Bacillati</taxon>
        <taxon>Bacillota</taxon>
        <taxon>Bacilli</taxon>
        <taxon>Lactobacillales</taxon>
        <taxon>Enterococcaceae</taxon>
        <taxon>Enterococcus</taxon>
    </lineage>
</organism>
<comment type="caution">
    <text evidence="8">The sequence shown here is derived from an EMBL/GenBank/DDBJ whole genome shotgun (WGS) entry which is preliminary data.</text>
</comment>
<dbReference type="InterPro" id="IPR000847">
    <property type="entry name" value="LysR_HTH_N"/>
</dbReference>
<keyword evidence="4" id="KW-0371">Homeobox</keyword>
<dbReference type="Gene3D" id="1.10.10.10">
    <property type="entry name" value="Winged helix-like DNA-binding domain superfamily/Winged helix DNA-binding domain"/>
    <property type="match status" value="1"/>
</dbReference>
<evidence type="ECO:0000259" key="6">
    <source>
        <dbReference type="PROSITE" id="PS50931"/>
    </source>
</evidence>
<dbReference type="InterPro" id="IPR036390">
    <property type="entry name" value="WH_DNA-bd_sf"/>
</dbReference>
<dbReference type="PRINTS" id="PR00039">
    <property type="entry name" value="HTHLYSR"/>
</dbReference>
<keyword evidence="3" id="KW-0238">DNA-binding</keyword>
<dbReference type="InterPro" id="IPR036388">
    <property type="entry name" value="WH-like_DNA-bd_sf"/>
</dbReference>
<dbReference type="PANTHER" id="PTHR30126">
    <property type="entry name" value="HTH-TYPE TRANSCRIPTIONAL REGULATOR"/>
    <property type="match status" value="1"/>
</dbReference>
<feature type="domain" description="CUT" evidence="7">
    <location>
        <begin position="1"/>
        <end position="87"/>
    </location>
</feature>
<evidence type="ECO:0000256" key="5">
    <source>
        <dbReference type="ARBA" id="ARBA00023163"/>
    </source>
</evidence>
<gene>
    <name evidence="8" type="ORF">JZO70_14900</name>
</gene>
<proteinExistence type="inferred from homology"/>
<comment type="similarity">
    <text evidence="1">Belongs to the LysR transcriptional regulatory family.</text>
</comment>
<dbReference type="SUPFAM" id="SSF46785">
    <property type="entry name" value="Winged helix' DNA-binding domain"/>
    <property type="match status" value="1"/>
</dbReference>
<reference evidence="8 9" key="1">
    <citation type="submission" date="2021-03" db="EMBL/GenBank/DDBJ databases">
        <title>Enterococcal diversity collection.</title>
        <authorList>
            <person name="Gilmore M.S."/>
            <person name="Schwartzman J."/>
            <person name="Van Tyne D."/>
            <person name="Martin M."/>
            <person name="Earl A.M."/>
            <person name="Manson A.L."/>
            <person name="Straub T."/>
            <person name="Salamzade R."/>
            <person name="Saavedra J."/>
            <person name="Lebreton F."/>
            <person name="Prichula J."/>
            <person name="Schaufler K."/>
            <person name="Gaca A."/>
            <person name="Sgardioli B."/>
            <person name="Wagenaar J."/>
            <person name="Strong T."/>
        </authorList>
    </citation>
    <scope>NUCLEOTIDE SEQUENCE [LARGE SCALE GENOMIC DNA]</scope>
    <source>
        <strain evidence="8 9">669A</strain>
    </source>
</reference>
<name>A0ABS3LCV1_9ENTE</name>
<feature type="domain" description="HTH lysR-type" evidence="6">
    <location>
        <begin position="1"/>
        <end position="58"/>
    </location>
</feature>
<evidence type="ECO:0000256" key="3">
    <source>
        <dbReference type="ARBA" id="ARBA00023125"/>
    </source>
</evidence>
<keyword evidence="2" id="KW-0805">Transcription regulation</keyword>
<accession>A0ABS3LCV1</accession>
<keyword evidence="9" id="KW-1185">Reference proteome</keyword>
<dbReference type="InterPro" id="IPR003350">
    <property type="entry name" value="CUT_dom"/>
</dbReference>
<evidence type="ECO:0000259" key="7">
    <source>
        <dbReference type="PROSITE" id="PS51042"/>
    </source>
</evidence>
<dbReference type="Pfam" id="PF00126">
    <property type="entry name" value="HTH_1"/>
    <property type="match status" value="1"/>
</dbReference>
<dbReference type="PANTHER" id="PTHR30126:SF39">
    <property type="entry name" value="HTH-TYPE TRANSCRIPTIONAL REGULATOR CYSL"/>
    <property type="match status" value="1"/>
</dbReference>
<evidence type="ECO:0000313" key="8">
    <source>
        <dbReference type="EMBL" id="MBO1307463.1"/>
    </source>
</evidence>
<dbReference type="Proteomes" id="UP000664601">
    <property type="component" value="Unassembled WGS sequence"/>
</dbReference>
<dbReference type="InterPro" id="IPR005119">
    <property type="entry name" value="LysR_subst-bd"/>
</dbReference>
<protein>
    <submittedName>
        <fullName evidence="8">LysR family transcriptional regulator</fullName>
    </submittedName>
</protein>
<sequence length="293" mass="33687">MNIRQLELFMTVAEVENMTEAANRSFISQPAVSQTIHELEEEIGVRLFDRPGRAIELNPAGKAFYQRVKHFLQEYQELEDFAEYLEKQAPMKLGANLTIANFWLPEIIPPFLQQGHQVEILADTAERILQALRNQELDLALLEGTVGEKDLIVEPFDQYELMVVVAVDHPLAQNETVTVEEFLHYPLFLREKGSAIRDTLDSWLQLQQKQASPTMSSINSPALLAMTATGTGITFLPERLAQESIYRERVCCLPFEDQRLYNQIQLVYQPKHLFTATMKAFRERIHLIKKGEK</sequence>
<evidence type="ECO:0000256" key="1">
    <source>
        <dbReference type="ARBA" id="ARBA00009437"/>
    </source>
</evidence>
<evidence type="ECO:0000313" key="9">
    <source>
        <dbReference type="Proteomes" id="UP000664601"/>
    </source>
</evidence>
<dbReference type="Gene3D" id="3.40.190.10">
    <property type="entry name" value="Periplasmic binding protein-like II"/>
    <property type="match status" value="2"/>
</dbReference>
<dbReference type="SUPFAM" id="SSF53850">
    <property type="entry name" value="Periplasmic binding protein-like II"/>
    <property type="match status" value="1"/>
</dbReference>
<keyword evidence="5" id="KW-0804">Transcription</keyword>
<dbReference type="Pfam" id="PF03466">
    <property type="entry name" value="LysR_substrate"/>
    <property type="match status" value="1"/>
</dbReference>
<dbReference type="PROSITE" id="PS51042">
    <property type="entry name" value="CUT"/>
    <property type="match status" value="1"/>
</dbReference>
<dbReference type="EMBL" id="JAFREM010000024">
    <property type="protein sequence ID" value="MBO1307463.1"/>
    <property type="molecule type" value="Genomic_DNA"/>
</dbReference>